<dbReference type="RefSeq" id="WP_153860580.1">
    <property type="nucleotide sequence ID" value="NZ_CP045913.1"/>
</dbReference>
<dbReference type="Proteomes" id="UP000381260">
    <property type="component" value="Chromosome"/>
</dbReference>
<reference evidence="1 2" key="1">
    <citation type="submission" date="2019-11" db="EMBL/GenBank/DDBJ databases">
        <title>The Phosphoenolpyruvate Phosphotransferase System Regulates Serratia proteamaculans 336X Biofilm Formation and Wheat Roots colonization.</title>
        <authorList>
            <person name="Liu F."/>
        </authorList>
    </citation>
    <scope>NUCLEOTIDE SEQUENCE [LARGE SCALE GENOMIC DNA]</scope>
    <source>
        <strain evidence="1 2">336X</strain>
    </source>
</reference>
<protein>
    <submittedName>
        <fullName evidence="1">Uncharacterized protein</fullName>
    </submittedName>
</protein>
<proteinExistence type="predicted"/>
<dbReference type="AlphaFoldDB" id="A0A5Q2VE97"/>
<name>A0A5Q2VE97_SERPR</name>
<evidence type="ECO:0000313" key="1">
    <source>
        <dbReference type="EMBL" id="QGH63922.1"/>
    </source>
</evidence>
<organism evidence="1 2">
    <name type="scientific">Serratia proteamaculans</name>
    <dbReference type="NCBI Taxonomy" id="28151"/>
    <lineage>
        <taxon>Bacteria</taxon>
        <taxon>Pseudomonadati</taxon>
        <taxon>Pseudomonadota</taxon>
        <taxon>Gammaproteobacteria</taxon>
        <taxon>Enterobacterales</taxon>
        <taxon>Yersiniaceae</taxon>
        <taxon>Serratia</taxon>
    </lineage>
</organism>
<dbReference type="EMBL" id="CP045913">
    <property type="protein sequence ID" value="QGH63922.1"/>
    <property type="molecule type" value="Genomic_DNA"/>
</dbReference>
<gene>
    <name evidence="1" type="ORF">GHV41_25010</name>
</gene>
<sequence length="71" mass="7466">MKELTPQQISCVSGGVSALEQANKLFKDLFGWLSSDANPLNGQVLGKSIGTAIGGFFISLAQSFANSFKAK</sequence>
<evidence type="ECO:0000313" key="2">
    <source>
        <dbReference type="Proteomes" id="UP000381260"/>
    </source>
</evidence>
<accession>A0A5Q2VE97</accession>